<protein>
    <submittedName>
        <fullName evidence="11">Uncharacterized protein</fullName>
    </submittedName>
</protein>
<name>A0A5B0KQM4_9PROT</name>
<evidence type="ECO:0000256" key="5">
    <source>
        <dbReference type="ARBA" id="ARBA00022705"/>
    </source>
</evidence>
<dbReference type="CDD" id="cd01029">
    <property type="entry name" value="TOPRIM_primases"/>
    <property type="match status" value="1"/>
</dbReference>
<dbReference type="Proteomes" id="UP000325333">
    <property type="component" value="Unassembled WGS sequence"/>
</dbReference>
<dbReference type="GO" id="GO:1990077">
    <property type="term" value="C:primosome complex"/>
    <property type="evidence" value="ECO:0007669"/>
    <property type="project" value="UniProtKB-KW"/>
</dbReference>
<dbReference type="GO" id="GO:0004386">
    <property type="term" value="F:helicase activity"/>
    <property type="evidence" value="ECO:0007669"/>
    <property type="project" value="InterPro"/>
</dbReference>
<proteinExistence type="predicted"/>
<dbReference type="InterPro" id="IPR055570">
    <property type="entry name" value="DUF7146"/>
</dbReference>
<evidence type="ECO:0000259" key="8">
    <source>
        <dbReference type="Pfam" id="PF08273"/>
    </source>
</evidence>
<evidence type="ECO:0000313" key="12">
    <source>
        <dbReference type="Proteomes" id="UP000325333"/>
    </source>
</evidence>
<feature type="region of interest" description="Disordered" evidence="7">
    <location>
        <begin position="38"/>
        <end position="59"/>
    </location>
</feature>
<evidence type="ECO:0000256" key="1">
    <source>
        <dbReference type="ARBA" id="ARBA00022478"/>
    </source>
</evidence>
<dbReference type="AlphaFoldDB" id="A0A5B0KQM4"/>
<reference evidence="11 12" key="1">
    <citation type="submission" date="2019-07" db="EMBL/GenBank/DDBJ databases">
        <title>Genome sequencing of the stress-tolerant strain Azospirillum brasilense Az19.</title>
        <authorList>
            <person name="Maroniche G.A."/>
            <person name="Garcia J.E."/>
            <person name="Pagnussat L."/>
            <person name="Amenta M."/>
            <person name="Creus C.M."/>
        </authorList>
    </citation>
    <scope>NUCLEOTIDE SEQUENCE [LARGE SCALE GENOMIC DNA]</scope>
    <source>
        <strain evidence="11 12">Az19</strain>
    </source>
</reference>
<dbReference type="GO" id="GO:0003677">
    <property type="term" value="F:DNA binding"/>
    <property type="evidence" value="ECO:0007669"/>
    <property type="project" value="InterPro"/>
</dbReference>
<keyword evidence="6" id="KW-0804">Transcription</keyword>
<evidence type="ECO:0000256" key="6">
    <source>
        <dbReference type="ARBA" id="ARBA00023163"/>
    </source>
</evidence>
<dbReference type="InterPro" id="IPR013237">
    <property type="entry name" value="Phage_T7_Gp4_N"/>
</dbReference>
<evidence type="ECO:0000259" key="9">
    <source>
        <dbReference type="Pfam" id="PF13362"/>
    </source>
</evidence>
<dbReference type="RefSeq" id="WP_176025395.1">
    <property type="nucleotide sequence ID" value="NZ_VEWN01000013.1"/>
</dbReference>
<dbReference type="InterPro" id="IPR036977">
    <property type="entry name" value="DNA_primase_Znf_CHC2"/>
</dbReference>
<evidence type="ECO:0000256" key="4">
    <source>
        <dbReference type="ARBA" id="ARBA00022695"/>
    </source>
</evidence>
<feature type="domain" description="DNA primase/helicase Gp4 N-terminal Bacteriophage T7-like" evidence="8">
    <location>
        <begin position="44"/>
        <end position="85"/>
    </location>
</feature>
<dbReference type="Pfam" id="PF23639">
    <property type="entry name" value="DUF7146"/>
    <property type="match status" value="1"/>
</dbReference>
<keyword evidence="5" id="KW-0235">DNA replication</keyword>
<dbReference type="InterPro" id="IPR006171">
    <property type="entry name" value="TOPRIM_dom"/>
</dbReference>
<dbReference type="GO" id="GO:0000428">
    <property type="term" value="C:DNA-directed RNA polymerase complex"/>
    <property type="evidence" value="ECO:0007669"/>
    <property type="project" value="UniProtKB-KW"/>
</dbReference>
<dbReference type="GO" id="GO:0016779">
    <property type="term" value="F:nucleotidyltransferase activity"/>
    <property type="evidence" value="ECO:0007669"/>
    <property type="project" value="UniProtKB-KW"/>
</dbReference>
<evidence type="ECO:0000313" key="11">
    <source>
        <dbReference type="EMBL" id="KAA1053900.1"/>
    </source>
</evidence>
<keyword evidence="2" id="KW-0639">Primosome</keyword>
<dbReference type="GO" id="GO:0006269">
    <property type="term" value="P:DNA replication, synthesis of primer"/>
    <property type="evidence" value="ECO:0007669"/>
    <property type="project" value="UniProtKB-KW"/>
</dbReference>
<dbReference type="SUPFAM" id="SSF57783">
    <property type="entry name" value="Zinc beta-ribbon"/>
    <property type="match status" value="1"/>
</dbReference>
<organism evidence="11 12">
    <name type="scientific">Azospirillum argentinense</name>
    <dbReference type="NCBI Taxonomy" id="2970906"/>
    <lineage>
        <taxon>Bacteria</taxon>
        <taxon>Pseudomonadati</taxon>
        <taxon>Pseudomonadota</taxon>
        <taxon>Alphaproteobacteria</taxon>
        <taxon>Rhodospirillales</taxon>
        <taxon>Azospirillaceae</taxon>
        <taxon>Azospirillum</taxon>
    </lineage>
</organism>
<accession>A0A5B0KQM4</accession>
<dbReference type="InterPro" id="IPR034154">
    <property type="entry name" value="TOPRIM_DnaG/twinkle"/>
</dbReference>
<feature type="domain" description="Toprim" evidence="9">
    <location>
        <begin position="276"/>
        <end position="374"/>
    </location>
</feature>
<dbReference type="Pfam" id="PF08273">
    <property type="entry name" value="Zn_Ribbon_Prim"/>
    <property type="match status" value="1"/>
</dbReference>
<evidence type="ECO:0000256" key="7">
    <source>
        <dbReference type="SAM" id="MobiDB-lite"/>
    </source>
</evidence>
<evidence type="ECO:0000256" key="2">
    <source>
        <dbReference type="ARBA" id="ARBA00022515"/>
    </source>
</evidence>
<keyword evidence="1" id="KW-0240">DNA-directed RNA polymerase</keyword>
<gene>
    <name evidence="11" type="ORF">FH063_002482</name>
</gene>
<feature type="domain" description="DUF7146" evidence="10">
    <location>
        <begin position="141"/>
        <end position="242"/>
    </location>
</feature>
<comment type="caution">
    <text evidence="11">The sequence shown here is derived from an EMBL/GenBank/DDBJ whole genome shotgun (WGS) entry which is preliminary data.</text>
</comment>
<dbReference type="Gene3D" id="3.90.580.10">
    <property type="entry name" value="Zinc finger, CHC2-type domain"/>
    <property type="match status" value="1"/>
</dbReference>
<evidence type="ECO:0000256" key="3">
    <source>
        <dbReference type="ARBA" id="ARBA00022679"/>
    </source>
</evidence>
<evidence type="ECO:0000259" key="10">
    <source>
        <dbReference type="Pfam" id="PF23639"/>
    </source>
</evidence>
<dbReference type="EMBL" id="VEWN01000013">
    <property type="protein sequence ID" value="KAA1053900.1"/>
    <property type="molecule type" value="Genomic_DNA"/>
</dbReference>
<dbReference type="Pfam" id="PF13362">
    <property type="entry name" value="Toprim_3"/>
    <property type="match status" value="1"/>
</dbReference>
<sequence length="455" mass="50388">MSTLKADDVRKAAQKHGWMDIHARLIGNRLDGRIFQKAPGKGRSTCPIHGTSQKNGRGDGFRFFRDADTSGGGVCNTCGKFADGFRLLMEVEGWTFPEALEEVARIVGIDVESGRVRKDAPPPRVRPKVEAKPPNDTFIRNLLRRAWAEAVPVTDPLAAPLMRYLMRRKLSIEPIAELQNFRFHPSLDYIDDDGVVVGQFPALLMGVSDALGRPATIHRTYLTENGEKAPVDEPKKVFPLPNDRSLVMPVEHPRFGGMMVDGGAFIRMGEPQNGVLGVAEGFETALAVHLATGMTVWPCVCADLMERFIPPEGVEQVVIWGDLDRSGRGREAAQRLKANAWDMGRKALVFMPSLSIPDDEKGMDWHDVWVMHGQAGFPRFRKEHKEQQAIMPMAIGDVGLRYAGQGEESPEPACVQTPCPTAENEGVRGLVAERSMRAPASRPSFLDRLRSFVKF</sequence>
<dbReference type="GO" id="GO:0008270">
    <property type="term" value="F:zinc ion binding"/>
    <property type="evidence" value="ECO:0007669"/>
    <property type="project" value="InterPro"/>
</dbReference>
<keyword evidence="3" id="KW-0808">Transferase</keyword>
<keyword evidence="4" id="KW-0548">Nucleotidyltransferase</keyword>